<dbReference type="PANTHER" id="PTHR35796">
    <property type="entry name" value="HYPOTHETICAL CYTOSOLIC PROTEIN"/>
    <property type="match status" value="1"/>
</dbReference>
<keyword evidence="3" id="KW-1185">Reference proteome</keyword>
<name>A0A0B3ZGR2_9ALTE</name>
<dbReference type="PANTHER" id="PTHR35796:SF3">
    <property type="entry name" value="BHLH DOMAIN-CONTAINING PROTEIN"/>
    <property type="match status" value="1"/>
</dbReference>
<protein>
    <submittedName>
        <fullName evidence="2">Helicase</fullName>
    </submittedName>
</protein>
<dbReference type="Pfam" id="PF08000">
    <property type="entry name" value="bPH_1"/>
    <property type="match status" value="1"/>
</dbReference>
<dbReference type="CDD" id="cd13225">
    <property type="entry name" value="PH-like_bacteria"/>
    <property type="match status" value="1"/>
</dbReference>
<keyword evidence="2" id="KW-0067">ATP-binding</keyword>
<keyword evidence="2" id="KW-0378">Hydrolase</keyword>
<dbReference type="InterPro" id="IPR012544">
    <property type="entry name" value="PHb"/>
</dbReference>
<dbReference type="Proteomes" id="UP000031197">
    <property type="component" value="Unassembled WGS sequence"/>
</dbReference>
<evidence type="ECO:0000259" key="1">
    <source>
        <dbReference type="Pfam" id="PF08000"/>
    </source>
</evidence>
<dbReference type="OrthoDB" id="3199551at2"/>
<dbReference type="AlphaFoldDB" id="A0A0B3ZGR2"/>
<dbReference type="SUPFAM" id="SSF50729">
    <property type="entry name" value="PH domain-like"/>
    <property type="match status" value="1"/>
</dbReference>
<feature type="domain" description="Bacterial Pleckstrin homology" evidence="1">
    <location>
        <begin position="2"/>
        <end position="120"/>
    </location>
</feature>
<dbReference type="EMBL" id="JWLW01000002">
    <property type="protein sequence ID" value="KHT57597.1"/>
    <property type="molecule type" value="Genomic_DNA"/>
</dbReference>
<gene>
    <name evidence="2" type="ORF">RJ41_01165</name>
</gene>
<keyword evidence="2" id="KW-0547">Nucleotide-binding</keyword>
<dbReference type="InterPro" id="IPR037063">
    <property type="entry name" value="PHb_sf"/>
</dbReference>
<keyword evidence="2" id="KW-0347">Helicase</keyword>
<dbReference type="RefSeq" id="WP_039216362.1">
    <property type="nucleotide sequence ID" value="NZ_JWLW01000002.1"/>
</dbReference>
<evidence type="ECO:0000313" key="2">
    <source>
        <dbReference type="EMBL" id="KHT57597.1"/>
    </source>
</evidence>
<organism evidence="2 3">
    <name type="scientific">Alteromonas marina</name>
    <dbReference type="NCBI Taxonomy" id="203795"/>
    <lineage>
        <taxon>Bacteria</taxon>
        <taxon>Pseudomonadati</taxon>
        <taxon>Pseudomonadota</taxon>
        <taxon>Gammaproteobacteria</taxon>
        <taxon>Alteromonadales</taxon>
        <taxon>Alteromonadaceae</taxon>
        <taxon>Alteromonas/Salinimonas group</taxon>
        <taxon>Alteromonas</taxon>
    </lineage>
</organism>
<sequence length="124" mass="13608">MGLFDTIMGNASETSASDVQEELTPILAVNETVTSAFKLVRDLSVFTNKRLILIDKQGLTGRKVNYHSIPYKSITQFIVETAGHFDTDAELKIWLSGKADPIEIELSASSAQAVQQNLATQMFS</sequence>
<comment type="caution">
    <text evidence="2">The sequence shown here is derived from an EMBL/GenBank/DDBJ whole genome shotgun (WGS) entry which is preliminary data.</text>
</comment>
<accession>A0A0B3ZGR2</accession>
<proteinExistence type="predicted"/>
<reference evidence="2 3" key="1">
    <citation type="submission" date="2014-12" db="EMBL/GenBank/DDBJ databases">
        <title>Genome sequencing of Alteromonas marina AD001.</title>
        <authorList>
            <person name="Adrian T.G.S."/>
            <person name="Chan K.G."/>
        </authorList>
    </citation>
    <scope>NUCLEOTIDE SEQUENCE [LARGE SCALE GENOMIC DNA]</scope>
    <source>
        <strain evidence="2 3">AD001</strain>
    </source>
</reference>
<dbReference type="GO" id="GO:0004386">
    <property type="term" value="F:helicase activity"/>
    <property type="evidence" value="ECO:0007669"/>
    <property type="project" value="UniProtKB-KW"/>
</dbReference>
<evidence type="ECO:0000313" key="3">
    <source>
        <dbReference type="Proteomes" id="UP000031197"/>
    </source>
</evidence>
<dbReference type="Gene3D" id="2.30.29.50">
    <property type="entry name" value="Bacterial Pleckstrin homology domain"/>
    <property type="match status" value="1"/>
</dbReference>